<dbReference type="OMA" id="SCIHINR"/>
<dbReference type="SUPFAM" id="SSF46565">
    <property type="entry name" value="Chaperone J-domain"/>
    <property type="match status" value="1"/>
</dbReference>
<proteinExistence type="predicted"/>
<dbReference type="InParanoid" id="A0A5E4F986"/>
<evidence type="ECO:0000313" key="2">
    <source>
        <dbReference type="EMBL" id="VVA24673.1"/>
    </source>
</evidence>
<dbReference type="CDD" id="cd06257">
    <property type="entry name" value="DnaJ"/>
    <property type="match status" value="1"/>
</dbReference>
<evidence type="ECO:0000259" key="1">
    <source>
        <dbReference type="PROSITE" id="PS50076"/>
    </source>
</evidence>
<dbReference type="PROSITE" id="PS50076">
    <property type="entry name" value="DNAJ_2"/>
    <property type="match status" value="1"/>
</dbReference>
<dbReference type="FunCoup" id="A0A5E4F986">
    <property type="interactions" value="13"/>
</dbReference>
<dbReference type="EMBL" id="CABIKO010000085">
    <property type="protein sequence ID" value="VVA24673.1"/>
    <property type="molecule type" value="Genomic_DNA"/>
</dbReference>
<dbReference type="PRINTS" id="PR00625">
    <property type="entry name" value="JDOMAIN"/>
</dbReference>
<dbReference type="Pfam" id="PF00226">
    <property type="entry name" value="DnaJ"/>
    <property type="match status" value="1"/>
</dbReference>
<dbReference type="Proteomes" id="UP000327085">
    <property type="component" value="Chromosome 1"/>
</dbReference>
<feature type="domain" description="J" evidence="1">
    <location>
        <begin position="43"/>
        <end position="107"/>
    </location>
</feature>
<dbReference type="PROSITE" id="PS00636">
    <property type="entry name" value="DNAJ_1"/>
    <property type="match status" value="1"/>
</dbReference>
<dbReference type="PANTHER" id="PTHR44137">
    <property type="entry name" value="BNAC03G44070D PROTEIN"/>
    <property type="match status" value="1"/>
</dbReference>
<protein>
    <submittedName>
        <fullName evidence="2">PREDICTED: dnaJ</fullName>
    </submittedName>
</protein>
<dbReference type="Gramene" id="VVA24673">
    <property type="protein sequence ID" value="VVA24673"/>
    <property type="gene ID" value="Prudul26B026035"/>
</dbReference>
<reference evidence="3" key="1">
    <citation type="journal article" date="2020" name="Plant J.">
        <title>Transposons played a major role in the diversification between the closely related almond and peach genomes: results from the almond genome sequence.</title>
        <authorList>
            <person name="Alioto T."/>
            <person name="Alexiou K.G."/>
            <person name="Bardil A."/>
            <person name="Barteri F."/>
            <person name="Castanera R."/>
            <person name="Cruz F."/>
            <person name="Dhingra A."/>
            <person name="Duval H."/>
            <person name="Fernandez I Marti A."/>
            <person name="Frias L."/>
            <person name="Galan B."/>
            <person name="Garcia J.L."/>
            <person name="Howad W."/>
            <person name="Gomez-Garrido J."/>
            <person name="Gut M."/>
            <person name="Julca I."/>
            <person name="Morata J."/>
            <person name="Puigdomenech P."/>
            <person name="Ribeca P."/>
            <person name="Rubio Cabetas M.J."/>
            <person name="Vlasova A."/>
            <person name="Wirthensohn M."/>
            <person name="Garcia-Mas J."/>
            <person name="Gabaldon T."/>
            <person name="Casacuberta J.M."/>
            <person name="Arus P."/>
        </authorList>
    </citation>
    <scope>NUCLEOTIDE SEQUENCE [LARGE SCALE GENOMIC DNA]</scope>
    <source>
        <strain evidence="3">cv. Texas</strain>
    </source>
</reference>
<gene>
    <name evidence="2" type="ORF">ALMOND_2B026035</name>
</gene>
<dbReference type="InterPro" id="IPR001623">
    <property type="entry name" value="DnaJ_domain"/>
</dbReference>
<dbReference type="Gene3D" id="1.10.287.110">
    <property type="entry name" value="DnaJ domain"/>
    <property type="match status" value="1"/>
</dbReference>
<accession>A0A5E4F986</accession>
<sequence>MGHDSDFKSQLVTEICSISTRSIACSHRHGCSNSPAKSSSFIDWYRLLRVQENAGRDVIRKRYHELALQLHPDKNKHPKAEIAFKLVSEAYSCLSDNAKRRAFDLERWRKFCFECGTIPYSTHKTSSNANASEHKACNPTSSSRSCKVVKGLKDIRNRFREEARVIENCLRANAAAAPRRESSLFSPPAAYDVFQSRSSRESPIFNPSDHKVQGYPHLRTRIHSKPQNFWHLRTGHQVLNYEPGRATYDSPVFEVRSDRAFFKSRSTCVRS</sequence>
<dbReference type="InterPro" id="IPR036869">
    <property type="entry name" value="J_dom_sf"/>
</dbReference>
<dbReference type="InterPro" id="IPR018253">
    <property type="entry name" value="DnaJ_domain_CS"/>
</dbReference>
<dbReference type="AlphaFoldDB" id="A0A5E4F986"/>
<name>A0A5E4F986_PRUDU</name>
<dbReference type="PANTHER" id="PTHR44137:SF13">
    <property type="entry name" value="CHAPERONE DNAJ-DOMAIN SUPERFAMILY PROTEIN"/>
    <property type="match status" value="1"/>
</dbReference>
<evidence type="ECO:0000313" key="3">
    <source>
        <dbReference type="Proteomes" id="UP000327085"/>
    </source>
</evidence>
<dbReference type="SMART" id="SM00271">
    <property type="entry name" value="DnaJ"/>
    <property type="match status" value="1"/>
</dbReference>
<organism evidence="2 3">
    <name type="scientific">Prunus dulcis</name>
    <name type="common">Almond</name>
    <name type="synonym">Amygdalus dulcis</name>
    <dbReference type="NCBI Taxonomy" id="3755"/>
    <lineage>
        <taxon>Eukaryota</taxon>
        <taxon>Viridiplantae</taxon>
        <taxon>Streptophyta</taxon>
        <taxon>Embryophyta</taxon>
        <taxon>Tracheophyta</taxon>
        <taxon>Spermatophyta</taxon>
        <taxon>Magnoliopsida</taxon>
        <taxon>eudicotyledons</taxon>
        <taxon>Gunneridae</taxon>
        <taxon>Pentapetalae</taxon>
        <taxon>rosids</taxon>
        <taxon>fabids</taxon>
        <taxon>Rosales</taxon>
        <taxon>Rosaceae</taxon>
        <taxon>Amygdaloideae</taxon>
        <taxon>Amygdaleae</taxon>
        <taxon>Prunus</taxon>
    </lineage>
</organism>